<reference evidence="3" key="1">
    <citation type="submission" date="2021-02" db="EMBL/GenBank/DDBJ databases">
        <authorList>
            <person name="Nowell W R."/>
        </authorList>
    </citation>
    <scope>NUCLEOTIDE SEQUENCE</scope>
</reference>
<dbReference type="GO" id="GO:0005634">
    <property type="term" value="C:nucleus"/>
    <property type="evidence" value="ECO:0007669"/>
    <property type="project" value="TreeGrafter"/>
</dbReference>
<sequence>MSAGILPDMYRYTARKSTVSKNPKPSNVSLCNNSTTHYSTYHNDNNTKQQQIFDTIEHNIKLEKDVPQQQESFMILPDNEIEQMIIEENNEKTQEEIIYDIVEGITNQTIQTPIISNLNQITKTFLIDTQDVHDVIDSIMNHIIENDNEEFLSTKIDNKIEENVNNNVQEITPMESDQPISIISRSQIDDDLVEFQETSNNDDSPTCTCQCHKSNSPLNNEYFLFEQALKQARLEQQQESSLTNNRLIQTLKRQHEELINIYQQNKIQKQVNLTKIDREQQTIKLHQHDSQVQTDLTTINNSKISPKQQKSIIIPTMNSHTTNNNGILTATRNYNTVYNSIQTSSSSSSSSSTSSLQQIIPRLSANALATTTITNKTSTVTTKSAIVTNSQSTNSLPPPPPPPPQPPPPALLSTATSHDVVDLTEEDEDDNTNRTPTAQRITSTRQSTTFIQPATSTTTLTPIATTTATRIRPTNRTIRPNPAVPNGQAFPLRPLPEHNPCDHTIARPQLNITQENATVRLTWNLQSTPMESIQNYEIYAYKQNATVTASDWKKIGTVKSMRLPMAVTLKEFQSNSHYAFAVRAVSINNNIGPFCEPKTIFTGNTPVQPLHTSQLLNVST</sequence>
<organism evidence="3 5">
    <name type="scientific">Rotaria sordida</name>
    <dbReference type="NCBI Taxonomy" id="392033"/>
    <lineage>
        <taxon>Eukaryota</taxon>
        <taxon>Metazoa</taxon>
        <taxon>Spiralia</taxon>
        <taxon>Gnathifera</taxon>
        <taxon>Rotifera</taxon>
        <taxon>Eurotatoria</taxon>
        <taxon>Bdelloidea</taxon>
        <taxon>Philodinida</taxon>
        <taxon>Philodinidae</taxon>
        <taxon>Rotaria</taxon>
    </lineage>
</organism>
<dbReference type="GO" id="GO:0003712">
    <property type="term" value="F:transcription coregulator activity"/>
    <property type="evidence" value="ECO:0007669"/>
    <property type="project" value="TreeGrafter"/>
</dbReference>
<feature type="region of interest" description="Disordered" evidence="1">
    <location>
        <begin position="475"/>
        <end position="497"/>
    </location>
</feature>
<evidence type="ECO:0000313" key="4">
    <source>
        <dbReference type="EMBL" id="CAF3686116.1"/>
    </source>
</evidence>
<dbReference type="EMBL" id="CAJNOO010000668">
    <property type="protein sequence ID" value="CAF1006260.1"/>
    <property type="molecule type" value="Genomic_DNA"/>
</dbReference>
<dbReference type="PROSITE" id="PS50853">
    <property type="entry name" value="FN3"/>
    <property type="match status" value="1"/>
</dbReference>
<evidence type="ECO:0000313" key="3">
    <source>
        <dbReference type="EMBL" id="CAF1006260.1"/>
    </source>
</evidence>
<gene>
    <name evidence="4" type="ORF">OTI717_LOCUS11556</name>
    <name evidence="3" type="ORF">RFH988_LOCUS14435</name>
</gene>
<dbReference type="CDD" id="cd00063">
    <property type="entry name" value="FN3"/>
    <property type="match status" value="1"/>
</dbReference>
<dbReference type="GO" id="GO:0006355">
    <property type="term" value="P:regulation of DNA-templated transcription"/>
    <property type="evidence" value="ECO:0007669"/>
    <property type="project" value="TreeGrafter"/>
</dbReference>
<proteinExistence type="predicted"/>
<protein>
    <recommendedName>
        <fullName evidence="2">Fibronectin type-III domain-containing protein</fullName>
    </recommendedName>
</protein>
<dbReference type="InterPro" id="IPR003961">
    <property type="entry name" value="FN3_dom"/>
</dbReference>
<dbReference type="Gene3D" id="2.60.40.10">
    <property type="entry name" value="Immunoglobulins"/>
    <property type="match status" value="1"/>
</dbReference>
<feature type="compositionally biased region" description="Polar residues" evidence="1">
    <location>
        <begin position="434"/>
        <end position="445"/>
    </location>
</feature>
<dbReference type="Proteomes" id="UP000663882">
    <property type="component" value="Unassembled WGS sequence"/>
</dbReference>
<comment type="caution">
    <text evidence="3">The sequence shown here is derived from an EMBL/GenBank/DDBJ whole genome shotgun (WGS) entry which is preliminary data.</text>
</comment>
<evidence type="ECO:0000313" key="5">
    <source>
        <dbReference type="Proteomes" id="UP000663882"/>
    </source>
</evidence>
<name>A0A814H5U3_9BILA</name>
<feature type="compositionally biased region" description="Pro residues" evidence="1">
    <location>
        <begin position="396"/>
        <end position="410"/>
    </location>
</feature>
<evidence type="ECO:0000259" key="2">
    <source>
        <dbReference type="PROSITE" id="PS50853"/>
    </source>
</evidence>
<dbReference type="InterPro" id="IPR056565">
    <property type="entry name" value="Fn3_ATF7IP"/>
</dbReference>
<dbReference type="PANTHER" id="PTHR23210">
    <property type="entry name" value="ACTIVATING TRANSCRIPTION FACTOR 7 INTERACTING PROTEIN"/>
    <property type="match status" value="1"/>
</dbReference>
<dbReference type="EMBL" id="CAJOAX010001106">
    <property type="protein sequence ID" value="CAF3686116.1"/>
    <property type="molecule type" value="Genomic_DNA"/>
</dbReference>
<dbReference type="OrthoDB" id="2434995at2759"/>
<dbReference type="SUPFAM" id="SSF49265">
    <property type="entry name" value="Fibronectin type III"/>
    <property type="match status" value="1"/>
</dbReference>
<feature type="region of interest" description="Disordered" evidence="1">
    <location>
        <begin position="389"/>
        <end position="445"/>
    </location>
</feature>
<evidence type="ECO:0000256" key="1">
    <source>
        <dbReference type="SAM" id="MobiDB-lite"/>
    </source>
</evidence>
<dbReference type="InterPro" id="IPR036116">
    <property type="entry name" value="FN3_sf"/>
</dbReference>
<dbReference type="Proteomes" id="UP000663823">
    <property type="component" value="Unassembled WGS sequence"/>
</dbReference>
<feature type="domain" description="Fibronectin type-III" evidence="2">
    <location>
        <begin position="504"/>
        <end position="605"/>
    </location>
</feature>
<dbReference type="GO" id="GO:0005667">
    <property type="term" value="C:transcription regulator complex"/>
    <property type="evidence" value="ECO:0007669"/>
    <property type="project" value="TreeGrafter"/>
</dbReference>
<dbReference type="PANTHER" id="PTHR23210:SF26">
    <property type="entry name" value="ACTIVATING TRANSCRIPTION FACTOR 7-INTERACTING PROTEIN 1"/>
    <property type="match status" value="1"/>
</dbReference>
<dbReference type="InterPro" id="IPR026085">
    <property type="entry name" value="ATF7-int"/>
</dbReference>
<dbReference type="InterPro" id="IPR013783">
    <property type="entry name" value="Ig-like_fold"/>
</dbReference>
<dbReference type="Pfam" id="PF16794">
    <property type="entry name" value="fn3_4"/>
    <property type="match status" value="1"/>
</dbReference>
<accession>A0A814H5U3</accession>
<dbReference type="AlphaFoldDB" id="A0A814H5U3"/>